<dbReference type="EMBL" id="FUYE01000006">
    <property type="protein sequence ID" value="SKA94913.1"/>
    <property type="molecule type" value="Genomic_DNA"/>
</dbReference>
<dbReference type="RefSeq" id="WP_176159361.1">
    <property type="nucleotide sequence ID" value="NZ_FUYE01000006.1"/>
</dbReference>
<feature type="compositionally biased region" description="Basic and acidic residues" evidence="4">
    <location>
        <begin position="7"/>
        <end position="20"/>
    </location>
</feature>
<dbReference type="InterPro" id="IPR020991">
    <property type="entry name" value="Connector_podovirus"/>
</dbReference>
<reference evidence="6" key="1">
    <citation type="submission" date="2017-02" db="EMBL/GenBank/DDBJ databases">
        <authorList>
            <person name="Varghese N."/>
            <person name="Submissions S."/>
        </authorList>
    </citation>
    <scope>NUCLEOTIDE SEQUENCE [LARGE SCALE GENOMIC DNA]</scope>
    <source>
        <strain evidence="6">ATCC 700200</strain>
    </source>
</reference>
<proteinExistence type="predicted"/>
<gene>
    <name evidence="5" type="ORF">SAMN02745166_02240</name>
</gene>
<sequence>MKPNKKMSKEERAEPEKACPVKQQRTRDLCARWQKMQTVMQPWKTQWQEIADLMMPRKAGITSMTSTPSSSKEALLFDTTAGDAALTMAGGLMSWMTPANESWFSYDPVFDLRQSDRVKMWLQDCSFRVQEMLGNSNFYTEQHEDLLNHVTFGTSALYSAFEDGRFYFESLPVGSFAIEENAFGQVDTLFREFELTARQAREMFGAENLPTKIQDCLRDETRQGSRYRFLHAVYPRSRAERPDGPAACAAWGKPFASCYVELSEKTLVRESGYDSFPFAVGRYLKWSALSEKSPYGYGPGFAALPDARQVNFLQMMLDCAAEKMVRPAMIAPEEMEGELILSAGGITYMASSIGQERWPKPISQVGDYSVGQERIKMRQDAVNAKFHAQLFNMFASLDRQMTAREVAERAAEKITLITPAFSRLTSEKNTPILQRLFALAMEEGMLAPPPEEAVRAVSQFMGMVPDPTVVYTSRLALAIKQLRNASFERQFQGDLQLASVRPDVLDNYNFDVITRDRARNNGMPAEWLMDEKAVAEMRAQRAQAQQASQMTSMLEQGSKAVKNVGGMGEVEKLMEQLG</sequence>
<dbReference type="STRING" id="48467.SAMN02745166_02240"/>
<protein>
    <submittedName>
        <fullName evidence="5">Bacteriophage head to tail connecting protein</fullName>
    </submittedName>
</protein>
<comment type="subcellular location">
    <subcellularLocation>
        <location evidence="1">Virion</location>
    </subcellularLocation>
</comment>
<evidence type="ECO:0000256" key="2">
    <source>
        <dbReference type="ARBA" id="ARBA00022612"/>
    </source>
</evidence>
<keyword evidence="2" id="KW-1188">Viral release from host cell</keyword>
<evidence type="ECO:0000256" key="4">
    <source>
        <dbReference type="SAM" id="MobiDB-lite"/>
    </source>
</evidence>
<evidence type="ECO:0000313" key="5">
    <source>
        <dbReference type="EMBL" id="SKA94913.1"/>
    </source>
</evidence>
<feature type="region of interest" description="Disordered" evidence="4">
    <location>
        <begin position="1"/>
        <end position="20"/>
    </location>
</feature>
<dbReference type="Proteomes" id="UP000190774">
    <property type="component" value="Unassembled WGS sequence"/>
</dbReference>
<accession>A0A1T4XZX0</accession>
<name>A0A1T4XZX0_9BACT</name>
<evidence type="ECO:0000313" key="6">
    <source>
        <dbReference type="Proteomes" id="UP000190774"/>
    </source>
</evidence>
<keyword evidence="3" id="KW-0231">Viral genome packaging</keyword>
<keyword evidence="6" id="KW-1185">Reference proteome</keyword>
<dbReference type="AlphaFoldDB" id="A0A1T4XZX0"/>
<evidence type="ECO:0000256" key="1">
    <source>
        <dbReference type="ARBA" id="ARBA00004328"/>
    </source>
</evidence>
<dbReference type="Pfam" id="PF12236">
    <property type="entry name" value="Head-tail_con"/>
    <property type="match status" value="1"/>
</dbReference>
<organism evidence="5 6">
    <name type="scientific">Prosthecobacter debontii</name>
    <dbReference type="NCBI Taxonomy" id="48467"/>
    <lineage>
        <taxon>Bacteria</taxon>
        <taxon>Pseudomonadati</taxon>
        <taxon>Verrucomicrobiota</taxon>
        <taxon>Verrucomicrobiia</taxon>
        <taxon>Verrucomicrobiales</taxon>
        <taxon>Verrucomicrobiaceae</taxon>
        <taxon>Prosthecobacter</taxon>
    </lineage>
</organism>
<evidence type="ECO:0000256" key="3">
    <source>
        <dbReference type="ARBA" id="ARBA00023219"/>
    </source>
</evidence>